<dbReference type="OMA" id="KPGYFDE"/>
<evidence type="ECO:0000313" key="2">
    <source>
        <dbReference type="EnsemblPlants" id="TraesCS2D02G076100.1"/>
    </source>
</evidence>
<keyword evidence="3" id="KW-1185">Reference proteome</keyword>
<accession>A0A1D5UVD1</accession>
<evidence type="ECO:0000313" key="3">
    <source>
        <dbReference type="Proteomes" id="UP000019116"/>
    </source>
</evidence>
<dbReference type="Proteomes" id="UP000019116">
    <property type="component" value="Chromosome 2D"/>
</dbReference>
<dbReference type="InterPro" id="IPR022059">
    <property type="entry name" value="DUF3615"/>
</dbReference>
<dbReference type="ExpressionAtlas" id="A0A1D5UVD1">
    <property type="expression patterns" value="baseline"/>
</dbReference>
<dbReference type="Gramene" id="TraesPARA_EIv1.0_0641740.2">
    <property type="protein sequence ID" value="TraesPARA_EIv1.0_0641740.2.CDS"/>
    <property type="gene ID" value="TraesPARA_EIv1.0_0641740"/>
</dbReference>
<dbReference type="Gramene" id="TraesSTA2D03G01090950.1">
    <property type="protein sequence ID" value="TraesSTA2D03G01090950.1"/>
    <property type="gene ID" value="TraesSTA2D03G01090950"/>
</dbReference>
<dbReference type="Gramene" id="TraesROB_scaffold_006202_01G000500.1">
    <property type="protein sequence ID" value="TraesROB_scaffold_006202_01G000500.1"/>
    <property type="gene ID" value="TraesROB_scaffold_006202_01G000500"/>
</dbReference>
<dbReference type="Gramene" id="TraesWEE_scaffold_039318_01G000500.1">
    <property type="protein sequence ID" value="TraesWEE_scaffold_039318_01G000500.1"/>
    <property type="gene ID" value="TraesWEE_scaffold_039318_01G000500"/>
</dbReference>
<evidence type="ECO:0000259" key="1">
    <source>
        <dbReference type="Pfam" id="PF12274"/>
    </source>
</evidence>
<feature type="domain" description="DUF3615" evidence="1">
    <location>
        <begin position="254"/>
        <end position="349"/>
    </location>
</feature>
<dbReference type="RefSeq" id="XP_044327558.1">
    <property type="nucleotide sequence ID" value="XM_044471623.1"/>
</dbReference>
<dbReference type="Gramene" id="TraesCAD_scaffold_002808_01G000500.1">
    <property type="protein sequence ID" value="TraesCAD_scaffold_002808_01G000500.1"/>
    <property type="gene ID" value="TraesCAD_scaffold_002808_01G000500"/>
</dbReference>
<reference evidence="2" key="2">
    <citation type="submission" date="2018-10" db="UniProtKB">
        <authorList>
            <consortium name="EnsemblPlants"/>
        </authorList>
    </citation>
    <scope>IDENTIFICATION</scope>
</reference>
<dbReference type="Gramene" id="TraesCS2D02G076100.1">
    <property type="protein sequence ID" value="TraesCS2D02G076100.1"/>
    <property type="gene ID" value="TraesCS2D02G076100"/>
</dbReference>
<organism evidence="2">
    <name type="scientific">Triticum aestivum</name>
    <name type="common">Wheat</name>
    <dbReference type="NCBI Taxonomy" id="4565"/>
    <lineage>
        <taxon>Eukaryota</taxon>
        <taxon>Viridiplantae</taxon>
        <taxon>Streptophyta</taxon>
        <taxon>Embryophyta</taxon>
        <taxon>Tracheophyta</taxon>
        <taxon>Spermatophyta</taxon>
        <taxon>Magnoliopsida</taxon>
        <taxon>Liliopsida</taxon>
        <taxon>Poales</taxon>
        <taxon>Poaceae</taxon>
        <taxon>BOP clade</taxon>
        <taxon>Pooideae</taxon>
        <taxon>Triticodae</taxon>
        <taxon>Triticeae</taxon>
        <taxon>Triticinae</taxon>
        <taxon>Triticum</taxon>
    </lineage>
</organism>
<dbReference type="Gramene" id="TraesCS2D03G0148900.1">
    <property type="protein sequence ID" value="TraesCS2D03G0148900.1.CDS"/>
    <property type="gene ID" value="TraesCS2D03G0148900"/>
</dbReference>
<sequence>METRPPTSGPSVDPVDPIPIPLDTPIHFWIPMGRGPDVLLSVDGSGKTLRSWPDGPCERRATMPDVATSFGEGPLVLVEVDVDGSYFTRTHLPCCAFRSCPSLQGIINRVCSTLGRPLPFCYRPPYPCGDDFMASLVNPPRLGVIANCLSSPCMFTLHLHNWGIVFYIRLDLAGLYHTYPHVAGGPFQTLEEAYSAIHADLQDRRDPRMFMCQPNDSQVDYVIRQCLHWPDGTRKRRLKSEPIDEIRDHKRQLVQALVDKYNDYLGDTAYVLKDVVQYTSVRSPDCQKITNHINFTARAKGTEDSDCSMDDLFFAEVTSMMGDDKLVVSCFCRVKTTDNGRCHGCTAKHPNVAVYLRGEAGASPFGGPVIARQVVEEDLEAEERRVRLYYENLGLDKPGYFDEQRAIMSGGSVMKEN</sequence>
<dbReference type="Pfam" id="PF12274">
    <property type="entry name" value="DUF3615"/>
    <property type="match status" value="1"/>
</dbReference>
<name>A0A1D5UVD1_WHEAT</name>
<dbReference type="EnsemblPlants" id="TraesCS2D02G076100.1">
    <property type="protein sequence ID" value="TraesCS2D02G076100.1"/>
    <property type="gene ID" value="TraesCS2D02G076100"/>
</dbReference>
<gene>
    <name evidence="2" type="primary">LOC123048541</name>
</gene>
<dbReference type="PANTHER" id="PTHR33326:SF39">
    <property type="entry name" value="GENOME ASSEMBLY, CHROMOSOME: II"/>
    <property type="match status" value="1"/>
</dbReference>
<reference evidence="2" key="1">
    <citation type="submission" date="2018-08" db="EMBL/GenBank/DDBJ databases">
        <authorList>
            <person name="Rossello M."/>
        </authorList>
    </citation>
    <scope>NUCLEOTIDE SEQUENCE [LARGE SCALE GENOMIC DNA]</scope>
    <source>
        <strain evidence="2">cv. Chinese Spring</strain>
    </source>
</reference>
<proteinExistence type="predicted"/>
<dbReference type="PANTHER" id="PTHR33326">
    <property type="entry name" value="OS05G0543800 PROTEIN"/>
    <property type="match status" value="1"/>
</dbReference>
<dbReference type="GeneID" id="123048541"/>
<protein>
    <recommendedName>
        <fullName evidence="1">DUF3615 domain-containing protein</fullName>
    </recommendedName>
</protein>
<dbReference type="OrthoDB" id="10285394at2759"/>
<dbReference type="Gramene" id="TraesCLE_scaffold_005493_01G000600.1">
    <property type="protein sequence ID" value="TraesCLE_scaffold_005493_01G000600.1"/>
    <property type="gene ID" value="TraesCLE_scaffold_005493_01G000600"/>
</dbReference>
<dbReference type="AlphaFoldDB" id="A0A1D5UVD1"/>